<proteinExistence type="predicted"/>
<dbReference type="Pfam" id="PF00300">
    <property type="entry name" value="His_Phos_1"/>
    <property type="match status" value="1"/>
</dbReference>
<organism evidence="2 3">
    <name type="scientific">Terrabacter lapilli</name>
    <dbReference type="NCBI Taxonomy" id="436231"/>
    <lineage>
        <taxon>Bacteria</taxon>
        <taxon>Bacillati</taxon>
        <taxon>Actinomycetota</taxon>
        <taxon>Actinomycetes</taxon>
        <taxon>Micrococcales</taxon>
        <taxon>Intrasporangiaceae</taxon>
        <taxon>Terrabacter</taxon>
    </lineage>
</organism>
<dbReference type="PANTHER" id="PTHR48100">
    <property type="entry name" value="BROAD-SPECIFICITY PHOSPHATASE YOR283W-RELATED"/>
    <property type="match status" value="1"/>
</dbReference>
<dbReference type="Proteomes" id="UP001500013">
    <property type="component" value="Unassembled WGS sequence"/>
</dbReference>
<evidence type="ECO:0000256" key="1">
    <source>
        <dbReference type="SAM" id="MobiDB-lite"/>
    </source>
</evidence>
<dbReference type="CDD" id="cd07067">
    <property type="entry name" value="HP_PGM_like"/>
    <property type="match status" value="1"/>
</dbReference>
<feature type="region of interest" description="Disordered" evidence="1">
    <location>
        <begin position="1"/>
        <end position="25"/>
    </location>
</feature>
<keyword evidence="3" id="KW-1185">Reference proteome</keyword>
<evidence type="ECO:0000313" key="2">
    <source>
        <dbReference type="EMBL" id="GAA1987946.1"/>
    </source>
</evidence>
<dbReference type="EMBL" id="BAAAPU010000009">
    <property type="protein sequence ID" value="GAA1987946.1"/>
    <property type="molecule type" value="Genomic_DNA"/>
</dbReference>
<gene>
    <name evidence="2" type="ORF">GCM10009817_31870</name>
</gene>
<dbReference type="InterPro" id="IPR013078">
    <property type="entry name" value="His_Pase_superF_clade-1"/>
</dbReference>
<accession>A0ABP5DXJ0</accession>
<dbReference type="SUPFAM" id="SSF53254">
    <property type="entry name" value="Phosphoglycerate mutase-like"/>
    <property type="match status" value="1"/>
</dbReference>
<protein>
    <submittedName>
        <fullName evidence="2">Histidine phosphatase family protein</fullName>
    </submittedName>
</protein>
<dbReference type="SMART" id="SM00855">
    <property type="entry name" value="PGAM"/>
    <property type="match status" value="1"/>
</dbReference>
<name>A0ABP5DXJ0_9MICO</name>
<dbReference type="InterPro" id="IPR029033">
    <property type="entry name" value="His_PPase_superfam"/>
</dbReference>
<sequence length="236" mass="24835">MTAPGPTGRTAPAGSTGSAGSAGATGPRRIVLVRHAETVDNAARVWQGHKDTELSQRGHEQVAAAAPHLAAYAPALIVSSDLQRAASTAEAISRLTGVGVRLDARLREVHVGEWQGLHADDVRDRYPDLVAALDRGEDVPRGVTGESRAQVAERAGAALREVASQLQPGQTAVVVAHGVSARVAAADLVGLDQDVSDAVFRGLGNCHWIELVESGKSYSEQVRWRISGWNLGPWNV</sequence>
<dbReference type="InterPro" id="IPR050275">
    <property type="entry name" value="PGM_Phosphatase"/>
</dbReference>
<dbReference type="Gene3D" id="3.40.50.1240">
    <property type="entry name" value="Phosphoglycerate mutase-like"/>
    <property type="match status" value="1"/>
</dbReference>
<reference evidence="3" key="1">
    <citation type="journal article" date="2019" name="Int. J. Syst. Evol. Microbiol.">
        <title>The Global Catalogue of Microorganisms (GCM) 10K type strain sequencing project: providing services to taxonomists for standard genome sequencing and annotation.</title>
        <authorList>
            <consortium name="The Broad Institute Genomics Platform"/>
            <consortium name="The Broad Institute Genome Sequencing Center for Infectious Disease"/>
            <person name="Wu L."/>
            <person name="Ma J."/>
        </authorList>
    </citation>
    <scope>NUCLEOTIDE SEQUENCE [LARGE SCALE GENOMIC DNA]</scope>
    <source>
        <strain evidence="3">JCM 15628</strain>
    </source>
</reference>
<dbReference type="PANTHER" id="PTHR48100:SF62">
    <property type="entry name" value="GLUCOSYL-3-PHOSPHOGLYCERATE PHOSPHATASE"/>
    <property type="match status" value="1"/>
</dbReference>
<comment type="caution">
    <text evidence="2">The sequence shown here is derived from an EMBL/GenBank/DDBJ whole genome shotgun (WGS) entry which is preliminary data.</text>
</comment>
<evidence type="ECO:0000313" key="3">
    <source>
        <dbReference type="Proteomes" id="UP001500013"/>
    </source>
</evidence>
<dbReference type="RefSeq" id="WP_344064701.1">
    <property type="nucleotide sequence ID" value="NZ_BAAAPU010000009.1"/>
</dbReference>